<dbReference type="GO" id="GO:0071555">
    <property type="term" value="P:cell wall organization"/>
    <property type="evidence" value="ECO:0007669"/>
    <property type="project" value="UniProtKB-KW"/>
</dbReference>
<keyword evidence="7 8" id="KW-0133">Cell shape</keyword>
<evidence type="ECO:0000256" key="6">
    <source>
        <dbReference type="ARBA" id="ARBA00022840"/>
    </source>
</evidence>
<accession>A0A2G6KB02</accession>
<dbReference type="InterPro" id="IPR005762">
    <property type="entry name" value="MurD"/>
</dbReference>
<keyword evidence="4 7" id="KW-0436">Ligase</keyword>
<dbReference type="PANTHER" id="PTHR43692">
    <property type="entry name" value="UDP-N-ACETYLMURAMOYLALANINE--D-GLUTAMATE LIGASE"/>
    <property type="match status" value="1"/>
</dbReference>
<dbReference type="HAMAP" id="MF_00639">
    <property type="entry name" value="MurD"/>
    <property type="match status" value="1"/>
</dbReference>
<dbReference type="EMBL" id="PDSL01000041">
    <property type="protein sequence ID" value="PIE32847.1"/>
    <property type="molecule type" value="Genomic_DNA"/>
</dbReference>
<dbReference type="GO" id="GO:0008360">
    <property type="term" value="P:regulation of cell shape"/>
    <property type="evidence" value="ECO:0007669"/>
    <property type="project" value="UniProtKB-KW"/>
</dbReference>
<dbReference type="Pfam" id="PF02875">
    <property type="entry name" value="Mur_ligase_C"/>
    <property type="match status" value="1"/>
</dbReference>
<dbReference type="GO" id="GO:0051301">
    <property type="term" value="P:cell division"/>
    <property type="evidence" value="ECO:0007669"/>
    <property type="project" value="UniProtKB-KW"/>
</dbReference>
<feature type="domain" description="Mur ligase central" evidence="10">
    <location>
        <begin position="109"/>
        <end position="239"/>
    </location>
</feature>
<evidence type="ECO:0000313" key="12">
    <source>
        <dbReference type="Proteomes" id="UP000230914"/>
    </source>
</evidence>
<dbReference type="InterPro" id="IPR036565">
    <property type="entry name" value="Mur-like_cat_sf"/>
</dbReference>
<evidence type="ECO:0000256" key="3">
    <source>
        <dbReference type="ARBA" id="ARBA00022490"/>
    </source>
</evidence>
<name>A0A2G6KB02_9ACTN</name>
<gene>
    <name evidence="7 11" type="primary">murD</name>
    <name evidence="11" type="ORF">CSA55_02825</name>
</gene>
<comment type="function">
    <text evidence="7 8">Cell wall formation. Catalyzes the addition of glutamate to the nucleotide precursor UDP-N-acetylmuramoyl-L-alanine (UMA).</text>
</comment>
<keyword evidence="7 8" id="KW-0573">Peptidoglycan synthesis</keyword>
<dbReference type="InterPro" id="IPR036615">
    <property type="entry name" value="Mur_ligase_C_dom_sf"/>
</dbReference>
<dbReference type="NCBIfam" id="TIGR01087">
    <property type="entry name" value="murD"/>
    <property type="match status" value="1"/>
</dbReference>
<comment type="catalytic activity">
    <reaction evidence="7 8">
        <text>UDP-N-acetyl-alpha-D-muramoyl-L-alanine + D-glutamate + ATP = UDP-N-acetyl-alpha-D-muramoyl-L-alanyl-D-glutamate + ADP + phosphate + H(+)</text>
        <dbReference type="Rhea" id="RHEA:16429"/>
        <dbReference type="ChEBI" id="CHEBI:15378"/>
        <dbReference type="ChEBI" id="CHEBI:29986"/>
        <dbReference type="ChEBI" id="CHEBI:30616"/>
        <dbReference type="ChEBI" id="CHEBI:43474"/>
        <dbReference type="ChEBI" id="CHEBI:83898"/>
        <dbReference type="ChEBI" id="CHEBI:83900"/>
        <dbReference type="ChEBI" id="CHEBI:456216"/>
        <dbReference type="EC" id="6.3.2.9"/>
    </reaction>
</comment>
<proteinExistence type="inferred from homology"/>
<evidence type="ECO:0000256" key="8">
    <source>
        <dbReference type="RuleBase" id="RU003664"/>
    </source>
</evidence>
<dbReference type="SUPFAM" id="SSF51984">
    <property type="entry name" value="MurCD N-terminal domain"/>
    <property type="match status" value="1"/>
</dbReference>
<dbReference type="InterPro" id="IPR013221">
    <property type="entry name" value="Mur_ligase_cen"/>
</dbReference>
<dbReference type="PANTHER" id="PTHR43692:SF1">
    <property type="entry name" value="UDP-N-ACETYLMURAMOYLALANINE--D-GLUTAMATE LIGASE"/>
    <property type="match status" value="1"/>
</dbReference>
<comment type="similarity">
    <text evidence="7">Belongs to the MurCDEF family.</text>
</comment>
<dbReference type="AlphaFoldDB" id="A0A2G6KB02"/>
<dbReference type="EC" id="6.3.2.9" evidence="7 8"/>
<evidence type="ECO:0000313" key="11">
    <source>
        <dbReference type="EMBL" id="PIE32847.1"/>
    </source>
</evidence>
<keyword evidence="5 7" id="KW-0547">Nucleotide-binding</keyword>
<reference evidence="11 12" key="1">
    <citation type="submission" date="2017-10" db="EMBL/GenBank/DDBJ databases">
        <title>Novel microbial diversity and functional potential in the marine mammal oral microbiome.</title>
        <authorList>
            <person name="Dudek N.K."/>
            <person name="Sun C.L."/>
            <person name="Burstein D."/>
            <person name="Kantor R.S."/>
            <person name="Aliaga Goltsman D.S."/>
            <person name="Bik E.M."/>
            <person name="Thomas B.C."/>
            <person name="Banfield J.F."/>
            <person name="Relman D.A."/>
        </authorList>
    </citation>
    <scope>NUCLEOTIDE SEQUENCE [LARGE SCALE GENOMIC DNA]</scope>
    <source>
        <strain evidence="11">DOLJORAL78_61_10</strain>
    </source>
</reference>
<evidence type="ECO:0000256" key="4">
    <source>
        <dbReference type="ARBA" id="ARBA00022598"/>
    </source>
</evidence>
<dbReference type="Proteomes" id="UP000230914">
    <property type="component" value="Unassembled WGS sequence"/>
</dbReference>
<organism evidence="11 12">
    <name type="scientific">Ilumatobacter coccineus</name>
    <dbReference type="NCBI Taxonomy" id="467094"/>
    <lineage>
        <taxon>Bacteria</taxon>
        <taxon>Bacillati</taxon>
        <taxon>Actinomycetota</taxon>
        <taxon>Acidimicrobiia</taxon>
        <taxon>Acidimicrobiales</taxon>
        <taxon>Ilumatobacteraceae</taxon>
        <taxon>Ilumatobacter</taxon>
    </lineage>
</organism>
<keyword evidence="7 8" id="KW-0961">Cell wall biogenesis/degradation</keyword>
<dbReference type="SUPFAM" id="SSF53623">
    <property type="entry name" value="MurD-like peptide ligases, catalytic domain"/>
    <property type="match status" value="1"/>
</dbReference>
<feature type="domain" description="Mur ligase C-terminal" evidence="9">
    <location>
        <begin position="301"/>
        <end position="409"/>
    </location>
</feature>
<comment type="caution">
    <text evidence="11">The sequence shown here is derived from an EMBL/GenBank/DDBJ whole genome shotgun (WGS) entry which is preliminary data.</text>
</comment>
<dbReference type="Pfam" id="PF08245">
    <property type="entry name" value="Mur_ligase_M"/>
    <property type="match status" value="1"/>
</dbReference>
<comment type="pathway">
    <text evidence="2 7 8">Cell wall biogenesis; peptidoglycan biosynthesis.</text>
</comment>
<keyword evidence="6 7" id="KW-0067">ATP-binding</keyword>
<dbReference type="GO" id="GO:0005737">
    <property type="term" value="C:cytoplasm"/>
    <property type="evidence" value="ECO:0007669"/>
    <property type="project" value="UniProtKB-SubCell"/>
</dbReference>
<sequence>MRALIHGLKITGASLVRALDQRGWDVVVTDDDPRATAPDDLDVEITTLPDDLGGFLSTIDLVLPAPGVPEGHRLFAAANEAGVPIWSELELAYRWEQERPGGPRPILAITGTDGKTTTTDLVVAMLTAAGHRAASLGNTAIPLIEGLSRDLDVLVVECSSFRLWSTVEFRPTAAVWLNYAPDHLNWHSDVASYKAAKDKIFSHQTADDVAIGFVGDPVVMSHLEKAPARQVTFGVTGADYYLDGSVLTGPDGPIIDATEMARNLAHDRTNGLAAAALVLETGLADRDAVRRALATTTPPVHRVEPVGEANGVTWYNDSKATTPHAAAAAIRAFDSLVLIAGGSRKGLDLSPMAAEPDRVRALVAVGETADELDALFSPTTTVCRANDLADAVDQACSLAQPGDAVVLSPGCASFDQFTNYEERGDVFRQLVHRRLRRYHGGTD</sequence>
<dbReference type="Gene3D" id="3.40.50.720">
    <property type="entry name" value="NAD(P)-binding Rossmann-like Domain"/>
    <property type="match status" value="1"/>
</dbReference>
<dbReference type="GO" id="GO:0008764">
    <property type="term" value="F:UDP-N-acetylmuramoylalanine-D-glutamate ligase activity"/>
    <property type="evidence" value="ECO:0007669"/>
    <property type="project" value="UniProtKB-UniRule"/>
</dbReference>
<keyword evidence="3 7" id="KW-0963">Cytoplasm</keyword>
<evidence type="ECO:0000256" key="1">
    <source>
        <dbReference type="ARBA" id="ARBA00004496"/>
    </source>
</evidence>
<comment type="subcellular location">
    <subcellularLocation>
        <location evidence="1 7 8">Cytoplasm</location>
    </subcellularLocation>
</comment>
<dbReference type="UniPathway" id="UPA00219"/>
<dbReference type="Gene3D" id="3.90.190.20">
    <property type="entry name" value="Mur ligase, C-terminal domain"/>
    <property type="match status" value="1"/>
</dbReference>
<keyword evidence="7 8" id="KW-0131">Cell cycle</keyword>
<dbReference type="InterPro" id="IPR004101">
    <property type="entry name" value="Mur_ligase_C"/>
</dbReference>
<evidence type="ECO:0000259" key="10">
    <source>
        <dbReference type="Pfam" id="PF08245"/>
    </source>
</evidence>
<dbReference type="GO" id="GO:0005524">
    <property type="term" value="F:ATP binding"/>
    <property type="evidence" value="ECO:0007669"/>
    <property type="project" value="UniProtKB-UniRule"/>
</dbReference>
<evidence type="ECO:0000259" key="9">
    <source>
        <dbReference type="Pfam" id="PF02875"/>
    </source>
</evidence>
<evidence type="ECO:0000256" key="5">
    <source>
        <dbReference type="ARBA" id="ARBA00022741"/>
    </source>
</evidence>
<evidence type="ECO:0000256" key="7">
    <source>
        <dbReference type="HAMAP-Rule" id="MF_00639"/>
    </source>
</evidence>
<dbReference type="Gene3D" id="3.40.1190.10">
    <property type="entry name" value="Mur-like, catalytic domain"/>
    <property type="match status" value="1"/>
</dbReference>
<keyword evidence="7 8" id="KW-0132">Cell division</keyword>
<dbReference type="GO" id="GO:0009252">
    <property type="term" value="P:peptidoglycan biosynthetic process"/>
    <property type="evidence" value="ECO:0007669"/>
    <property type="project" value="UniProtKB-UniRule"/>
</dbReference>
<evidence type="ECO:0000256" key="2">
    <source>
        <dbReference type="ARBA" id="ARBA00004752"/>
    </source>
</evidence>
<dbReference type="SUPFAM" id="SSF53244">
    <property type="entry name" value="MurD-like peptide ligases, peptide-binding domain"/>
    <property type="match status" value="1"/>
</dbReference>
<feature type="binding site" evidence="7">
    <location>
        <begin position="111"/>
        <end position="117"/>
    </location>
    <ligand>
        <name>ATP</name>
        <dbReference type="ChEBI" id="CHEBI:30616"/>
    </ligand>
</feature>
<protein>
    <recommendedName>
        <fullName evidence="7 8">UDP-N-acetylmuramoylalanine--D-glutamate ligase</fullName>
        <ecNumber evidence="7 8">6.3.2.9</ecNumber>
    </recommendedName>
    <alternativeName>
        <fullName evidence="7">D-glutamic acid-adding enzyme</fullName>
    </alternativeName>
    <alternativeName>
        <fullName evidence="7">UDP-N-acetylmuramoyl-L-alanyl-D-glutamate synthetase</fullName>
    </alternativeName>
</protein>